<dbReference type="PROSITE" id="PS50931">
    <property type="entry name" value="HTH_LYSR"/>
    <property type="match status" value="1"/>
</dbReference>
<keyword evidence="2" id="KW-0805">Transcription regulation</keyword>
<proteinExistence type="inferred from homology"/>
<dbReference type="EMBL" id="BSPQ01000021">
    <property type="protein sequence ID" value="GLS92350.1"/>
    <property type="molecule type" value="Genomic_DNA"/>
</dbReference>
<evidence type="ECO:0000256" key="1">
    <source>
        <dbReference type="ARBA" id="ARBA00009437"/>
    </source>
</evidence>
<dbReference type="InterPro" id="IPR000847">
    <property type="entry name" value="LysR_HTH_N"/>
</dbReference>
<dbReference type="PANTHER" id="PTHR30126:SF91">
    <property type="entry name" value="LYSR FAMILY TRANSCRIPTIONAL REGULATOR"/>
    <property type="match status" value="1"/>
</dbReference>
<dbReference type="PANTHER" id="PTHR30126">
    <property type="entry name" value="HTH-TYPE TRANSCRIPTIONAL REGULATOR"/>
    <property type="match status" value="1"/>
</dbReference>
<keyword evidence="7" id="KW-1185">Reference proteome</keyword>
<reference evidence="7" key="1">
    <citation type="journal article" date="2019" name="Int. J. Syst. Evol. Microbiol.">
        <title>The Global Catalogue of Microorganisms (GCM) 10K type strain sequencing project: providing services to taxonomists for standard genome sequencing and annotation.</title>
        <authorList>
            <consortium name="The Broad Institute Genomics Platform"/>
            <consortium name="The Broad Institute Genome Sequencing Center for Infectious Disease"/>
            <person name="Wu L."/>
            <person name="Ma J."/>
        </authorList>
    </citation>
    <scope>NUCLEOTIDE SEQUENCE [LARGE SCALE GENOMIC DNA]</scope>
    <source>
        <strain evidence="7">NBRC 103166</strain>
    </source>
</reference>
<dbReference type="Pfam" id="PF03466">
    <property type="entry name" value="LysR_substrate"/>
    <property type="match status" value="1"/>
</dbReference>
<comment type="caution">
    <text evidence="6">The sequence shown here is derived from an EMBL/GenBank/DDBJ whole genome shotgun (WGS) entry which is preliminary data.</text>
</comment>
<comment type="similarity">
    <text evidence="1">Belongs to the LysR transcriptional regulatory family.</text>
</comment>
<dbReference type="PRINTS" id="PR00039">
    <property type="entry name" value="HTHLYSR"/>
</dbReference>
<dbReference type="Gene3D" id="1.10.10.10">
    <property type="entry name" value="Winged helix-like DNA-binding domain superfamily/Winged helix DNA-binding domain"/>
    <property type="match status" value="1"/>
</dbReference>
<evidence type="ECO:0000256" key="4">
    <source>
        <dbReference type="ARBA" id="ARBA00023163"/>
    </source>
</evidence>
<name>A0ABQ6E4U7_9GAMM</name>
<dbReference type="SUPFAM" id="SSF53850">
    <property type="entry name" value="Periplasmic binding protein-like II"/>
    <property type="match status" value="1"/>
</dbReference>
<gene>
    <name evidence="6" type="ORF">GCM10007916_34210</name>
</gene>
<evidence type="ECO:0000313" key="6">
    <source>
        <dbReference type="EMBL" id="GLS92350.1"/>
    </source>
</evidence>
<sequence length="300" mass="33247">MYSLEQLKIFVAVCETGSFSAAARKLKRAQSGVSQSIANLEISINQELFDRSLNKPTLTVEGIALLPLAQSILNQTVNFEQKIESLDKQHEHSLVFAIEESFIDNSLLIALSQLADEFPSTIIEIVATSTFDVERMVSEGKAQIGIIYADGKMQNTMDFFNLGHNRFATVVSPTHPLTLLASVKESDLRSHRQVAMRSSEGKQLWFSYAISTKVWYANNHKTIAGLVEQGVGWAMIPEQLANDYINAGQLVSLNLEFEPNGWITTIDCITSRSHAAGPVLNAALTKIRQHMLNPSKRILV</sequence>
<accession>A0ABQ6E4U7</accession>
<dbReference type="Pfam" id="PF00126">
    <property type="entry name" value="HTH_1"/>
    <property type="match status" value="1"/>
</dbReference>
<evidence type="ECO:0000259" key="5">
    <source>
        <dbReference type="PROSITE" id="PS50931"/>
    </source>
</evidence>
<organism evidence="6 7">
    <name type="scientific">Psychromonas marina</name>
    <dbReference type="NCBI Taxonomy" id="88364"/>
    <lineage>
        <taxon>Bacteria</taxon>
        <taxon>Pseudomonadati</taxon>
        <taxon>Pseudomonadota</taxon>
        <taxon>Gammaproteobacteria</taxon>
        <taxon>Alteromonadales</taxon>
        <taxon>Psychromonadaceae</taxon>
        <taxon>Psychromonas</taxon>
    </lineage>
</organism>
<keyword evidence="3" id="KW-0238">DNA-binding</keyword>
<dbReference type="InterPro" id="IPR036390">
    <property type="entry name" value="WH_DNA-bd_sf"/>
</dbReference>
<evidence type="ECO:0000256" key="2">
    <source>
        <dbReference type="ARBA" id="ARBA00023015"/>
    </source>
</evidence>
<dbReference type="CDD" id="cd05466">
    <property type="entry name" value="PBP2_LTTR_substrate"/>
    <property type="match status" value="1"/>
</dbReference>
<dbReference type="InterPro" id="IPR005119">
    <property type="entry name" value="LysR_subst-bd"/>
</dbReference>
<keyword evidence="4" id="KW-0804">Transcription</keyword>
<dbReference type="RefSeq" id="WP_284205453.1">
    <property type="nucleotide sequence ID" value="NZ_BSPQ01000021.1"/>
</dbReference>
<feature type="domain" description="HTH lysR-type" evidence="5">
    <location>
        <begin position="1"/>
        <end position="59"/>
    </location>
</feature>
<protein>
    <submittedName>
        <fullName evidence="6">LysR family transcriptional regulator</fullName>
    </submittedName>
</protein>
<dbReference type="SUPFAM" id="SSF46785">
    <property type="entry name" value="Winged helix' DNA-binding domain"/>
    <property type="match status" value="1"/>
</dbReference>
<dbReference type="Gene3D" id="3.40.190.290">
    <property type="match status" value="1"/>
</dbReference>
<evidence type="ECO:0000313" key="7">
    <source>
        <dbReference type="Proteomes" id="UP001157353"/>
    </source>
</evidence>
<dbReference type="InterPro" id="IPR036388">
    <property type="entry name" value="WH-like_DNA-bd_sf"/>
</dbReference>
<dbReference type="Proteomes" id="UP001157353">
    <property type="component" value="Unassembled WGS sequence"/>
</dbReference>
<evidence type="ECO:0000256" key="3">
    <source>
        <dbReference type="ARBA" id="ARBA00023125"/>
    </source>
</evidence>